<proteinExistence type="predicted"/>
<sequence>MKLVNPLYYPLAVLAGGISLFFGVRLLQLPSLFMLPVASGITIIGASLIKSREPSTFELANPELEREVNAVKLAALGLVNQSENLRSEAKKLLTDSFQIEILTAVEINCDRTATLPNKIDTLAGNLYGNTSILSVSSLQQQLVEVQQKLSASSGVAKEHLSQLAASLKRNLKLAQDGEDTRLARIINISTLIQDCTGILQQLQTKLRSSDLSDSQQINEMQSLSDELTSLLENLDLLVRK</sequence>
<name>A0A1Z4GBW3_9CYAN</name>
<reference evidence="2 3" key="1">
    <citation type="submission" date="2017-06" db="EMBL/GenBank/DDBJ databases">
        <title>Genome sequencing of cyanobaciteial culture collection at National Institute for Environmental Studies (NIES).</title>
        <authorList>
            <person name="Hirose Y."/>
            <person name="Shimura Y."/>
            <person name="Fujisawa T."/>
            <person name="Nakamura Y."/>
            <person name="Kawachi M."/>
        </authorList>
    </citation>
    <scope>NUCLEOTIDE SEQUENCE [LARGE SCALE GENOMIC DNA]</scope>
    <source>
        <strain evidence="2 3">NIES-21</strain>
    </source>
</reference>
<keyword evidence="3" id="KW-1185">Reference proteome</keyword>
<gene>
    <name evidence="2" type="ORF">NIES21_07580</name>
</gene>
<dbReference type="AlphaFoldDB" id="A0A1Z4GBW3"/>
<accession>A0A1Z4GBW3</accession>
<keyword evidence="1" id="KW-0472">Membrane</keyword>
<organism evidence="2 3">
    <name type="scientific">Anabaenopsis circularis NIES-21</name>
    <dbReference type="NCBI Taxonomy" id="1085406"/>
    <lineage>
        <taxon>Bacteria</taxon>
        <taxon>Bacillati</taxon>
        <taxon>Cyanobacteriota</taxon>
        <taxon>Cyanophyceae</taxon>
        <taxon>Nostocales</taxon>
        <taxon>Nodulariaceae</taxon>
        <taxon>Anabaenopsis</taxon>
    </lineage>
</organism>
<evidence type="ECO:0000256" key="1">
    <source>
        <dbReference type="SAM" id="Phobius"/>
    </source>
</evidence>
<dbReference type="EMBL" id="AP018174">
    <property type="protein sequence ID" value="BAY14972.1"/>
    <property type="molecule type" value="Genomic_DNA"/>
</dbReference>
<dbReference type="Proteomes" id="UP000218287">
    <property type="component" value="Chromosome"/>
</dbReference>
<evidence type="ECO:0000313" key="2">
    <source>
        <dbReference type="EMBL" id="BAY14972.1"/>
    </source>
</evidence>
<keyword evidence="1" id="KW-0812">Transmembrane</keyword>
<keyword evidence="1" id="KW-1133">Transmembrane helix</keyword>
<protein>
    <submittedName>
        <fullName evidence="2">Uncharacterized protein</fullName>
    </submittedName>
</protein>
<evidence type="ECO:0000313" key="3">
    <source>
        <dbReference type="Proteomes" id="UP000218287"/>
    </source>
</evidence>
<feature type="transmembrane region" description="Helical" evidence="1">
    <location>
        <begin position="7"/>
        <end position="26"/>
    </location>
</feature>